<dbReference type="Gene3D" id="3.30.70.330">
    <property type="match status" value="1"/>
</dbReference>
<dbReference type="PhylomeDB" id="A0A0G4FLS9"/>
<dbReference type="VEuPathDB" id="CryptoDB:Cvel_17675"/>
<evidence type="ECO:0000313" key="3">
    <source>
        <dbReference type="EMBL" id="CEM14968.1"/>
    </source>
</evidence>
<dbReference type="Pfam" id="PF00076">
    <property type="entry name" value="RRM_1"/>
    <property type="match status" value="1"/>
</dbReference>
<dbReference type="GO" id="GO:0003723">
    <property type="term" value="F:RNA binding"/>
    <property type="evidence" value="ECO:0007669"/>
    <property type="project" value="InterPro"/>
</dbReference>
<evidence type="ECO:0000256" key="1">
    <source>
        <dbReference type="SAM" id="MobiDB-lite"/>
    </source>
</evidence>
<dbReference type="AlphaFoldDB" id="A0A0G4FLS9"/>
<name>A0A0G4FLS9_9ALVE</name>
<sequence length="168" mass="18622">MSKVEYSQTSELSVQEDAPPGYVVLATVSNMMYPVDLQLLHSLFVKYGNIFRMATFNRTVKKDGKDQQALQCLIEFEKEPEATAAMQALNGMQVHLCGVQRARGLSEISDRKRKRTVQNYAAMHTQGFSEGSRNSQTPSGQRRERPRSTAFEVPPGSPPPAQAATASK</sequence>
<dbReference type="InterPro" id="IPR035979">
    <property type="entry name" value="RBD_domain_sf"/>
</dbReference>
<feature type="compositionally biased region" description="Polar residues" evidence="1">
    <location>
        <begin position="126"/>
        <end position="140"/>
    </location>
</feature>
<organism evidence="3">
    <name type="scientific">Chromera velia CCMP2878</name>
    <dbReference type="NCBI Taxonomy" id="1169474"/>
    <lineage>
        <taxon>Eukaryota</taxon>
        <taxon>Sar</taxon>
        <taxon>Alveolata</taxon>
        <taxon>Colpodellida</taxon>
        <taxon>Chromeraceae</taxon>
        <taxon>Chromera</taxon>
    </lineage>
</organism>
<feature type="domain" description="RRM" evidence="2">
    <location>
        <begin position="28"/>
        <end position="95"/>
    </location>
</feature>
<dbReference type="InterPro" id="IPR000504">
    <property type="entry name" value="RRM_dom"/>
</dbReference>
<gene>
    <name evidence="3" type="ORF">Cvel_17675</name>
</gene>
<dbReference type="EMBL" id="CDMZ01000468">
    <property type="protein sequence ID" value="CEM14968.1"/>
    <property type="molecule type" value="Genomic_DNA"/>
</dbReference>
<feature type="region of interest" description="Disordered" evidence="1">
    <location>
        <begin position="123"/>
        <end position="168"/>
    </location>
</feature>
<dbReference type="SUPFAM" id="SSF54928">
    <property type="entry name" value="RNA-binding domain, RBD"/>
    <property type="match status" value="1"/>
</dbReference>
<protein>
    <recommendedName>
        <fullName evidence="2">RRM domain-containing protein</fullName>
    </recommendedName>
</protein>
<proteinExistence type="predicted"/>
<accession>A0A0G4FLS9</accession>
<reference evidence="3" key="1">
    <citation type="submission" date="2014-11" db="EMBL/GenBank/DDBJ databases">
        <authorList>
            <person name="Otto D Thomas"/>
            <person name="Naeem Raeece"/>
        </authorList>
    </citation>
    <scope>NUCLEOTIDE SEQUENCE</scope>
</reference>
<evidence type="ECO:0000259" key="2">
    <source>
        <dbReference type="Pfam" id="PF00076"/>
    </source>
</evidence>
<dbReference type="InterPro" id="IPR012677">
    <property type="entry name" value="Nucleotide-bd_a/b_plait_sf"/>
</dbReference>